<accession>A0ABX9AQ80</accession>
<dbReference type="Proteomes" id="UP000825886">
    <property type="component" value="Chromosome"/>
</dbReference>
<evidence type="ECO:0000313" key="2">
    <source>
        <dbReference type="Proteomes" id="UP000825886"/>
    </source>
</evidence>
<protein>
    <submittedName>
        <fullName evidence="1">ATP-binding protein</fullName>
    </submittedName>
</protein>
<gene>
    <name evidence="1" type="ORF">K6K13_08430</name>
</gene>
<sequence length="181" mass="20237">MNAATVRQLVVEALQGATDAADRVYSPRDLPTTRDMYPILLVQTPFDLKHSQGRNTPAFTTVTTVRITGRVQEYDGETEDDGAMEAELALEALREQVERAVINSYDLTRHIQQFSQVRSTIDIDASGEGHLAQLLLEIDIEYYQGPEDFYPVETHTLQGVDITIKMPTGTNQPIVNIDLTE</sequence>
<keyword evidence="1" id="KW-0067">ATP-binding</keyword>
<evidence type="ECO:0000313" key="1">
    <source>
        <dbReference type="EMBL" id="QZN97354.1"/>
    </source>
</evidence>
<organism evidence="1 2">
    <name type="scientific">Symbiopectobacterium purcellii</name>
    <dbReference type="NCBI Taxonomy" id="2871826"/>
    <lineage>
        <taxon>Bacteria</taxon>
        <taxon>Pseudomonadati</taxon>
        <taxon>Pseudomonadota</taxon>
        <taxon>Gammaproteobacteria</taxon>
        <taxon>Enterobacterales</taxon>
        <taxon>Enterobacteriaceae</taxon>
    </lineage>
</organism>
<dbReference type="EMBL" id="CP081864">
    <property type="protein sequence ID" value="QZN97354.1"/>
    <property type="molecule type" value="Genomic_DNA"/>
</dbReference>
<keyword evidence="2" id="KW-1185">Reference proteome</keyword>
<name>A0ABX9AQ80_9ENTR</name>
<dbReference type="RefSeq" id="WP_222160395.1">
    <property type="nucleotide sequence ID" value="NZ_CP081864.1"/>
</dbReference>
<keyword evidence="1" id="KW-0547">Nucleotide-binding</keyword>
<dbReference type="GO" id="GO:0005524">
    <property type="term" value="F:ATP binding"/>
    <property type="evidence" value="ECO:0007669"/>
    <property type="project" value="UniProtKB-KW"/>
</dbReference>
<proteinExistence type="predicted"/>
<reference evidence="1 2" key="1">
    <citation type="submission" date="2021-08" db="EMBL/GenBank/DDBJ databases">
        <title>Culture and genomic analysis of Symbiopectobacterium purcellii sp. nov. gen. nov., isolated from the leafhopper Empoasca decipiens.</title>
        <authorList>
            <person name="Nadal-Jimenez P."/>
            <person name="Siozios S."/>
            <person name="Halliday N."/>
            <person name="Camara M."/>
            <person name="Hurst G.D.D."/>
        </authorList>
    </citation>
    <scope>NUCLEOTIDE SEQUENCE [LARGE SCALE GENOMIC DNA]</scope>
    <source>
        <strain evidence="1 2">SyEd1</strain>
    </source>
</reference>